<evidence type="ECO:0000259" key="10">
    <source>
        <dbReference type="Pfam" id="PF05697"/>
    </source>
</evidence>
<dbReference type="NCBIfam" id="TIGR00115">
    <property type="entry name" value="tig"/>
    <property type="match status" value="1"/>
</dbReference>
<comment type="domain">
    <text evidence="9">Consists of 3 domains; the N-terminus binds the ribosome, the middle domain has PPIase activity, while the C-terminus has intrinsic chaperone activity on its own.</text>
</comment>
<comment type="catalytic activity">
    <reaction evidence="1 9">
        <text>[protein]-peptidylproline (omega=180) = [protein]-peptidylproline (omega=0)</text>
        <dbReference type="Rhea" id="RHEA:16237"/>
        <dbReference type="Rhea" id="RHEA-COMP:10747"/>
        <dbReference type="Rhea" id="RHEA-COMP:10748"/>
        <dbReference type="ChEBI" id="CHEBI:83833"/>
        <dbReference type="ChEBI" id="CHEBI:83834"/>
        <dbReference type="EC" id="5.2.1.8"/>
    </reaction>
</comment>
<feature type="domain" description="Trigger factor ribosome-binding bacterial" evidence="10">
    <location>
        <begin position="23"/>
        <end position="167"/>
    </location>
</feature>
<dbReference type="InterPro" id="IPR005215">
    <property type="entry name" value="Trig_fac"/>
</dbReference>
<dbReference type="EC" id="5.2.1.8" evidence="3 9"/>
<dbReference type="Gene3D" id="1.10.3120.10">
    <property type="entry name" value="Trigger factor, C-terminal domain"/>
    <property type="match status" value="1"/>
</dbReference>
<accession>A0A1Y4DNN2</accession>
<dbReference type="Pfam" id="PF05698">
    <property type="entry name" value="Trigger_C"/>
    <property type="match status" value="1"/>
</dbReference>
<evidence type="ECO:0000256" key="6">
    <source>
        <dbReference type="ARBA" id="ARBA00023186"/>
    </source>
</evidence>
<dbReference type="GO" id="GO:0051301">
    <property type="term" value="P:cell division"/>
    <property type="evidence" value="ECO:0007669"/>
    <property type="project" value="UniProtKB-KW"/>
</dbReference>
<evidence type="ECO:0000256" key="9">
    <source>
        <dbReference type="HAMAP-Rule" id="MF_00303"/>
    </source>
</evidence>
<dbReference type="InterPro" id="IPR036611">
    <property type="entry name" value="Trigger_fac_ribosome-bd_sf"/>
</dbReference>
<dbReference type="GO" id="GO:0003755">
    <property type="term" value="F:peptidyl-prolyl cis-trans isomerase activity"/>
    <property type="evidence" value="ECO:0007669"/>
    <property type="project" value="UniProtKB-UniRule"/>
</dbReference>
<dbReference type="Proteomes" id="UP000196368">
    <property type="component" value="Unassembled WGS sequence"/>
</dbReference>
<dbReference type="GO" id="GO:0043335">
    <property type="term" value="P:protein unfolding"/>
    <property type="evidence" value="ECO:0007669"/>
    <property type="project" value="TreeGrafter"/>
</dbReference>
<comment type="function">
    <text evidence="9">Involved in protein export. Acts as a chaperone by maintaining the newly synthesized protein in an open conformation. Functions as a peptidyl-prolyl cis-trans isomerase.</text>
</comment>
<evidence type="ECO:0000256" key="4">
    <source>
        <dbReference type="ARBA" id="ARBA00016902"/>
    </source>
</evidence>
<keyword evidence="9" id="KW-0131">Cell cycle</keyword>
<dbReference type="SUPFAM" id="SSF102735">
    <property type="entry name" value="Trigger factor ribosome-binding domain"/>
    <property type="match status" value="1"/>
</dbReference>
<evidence type="ECO:0000256" key="8">
    <source>
        <dbReference type="ARBA" id="ARBA00029986"/>
    </source>
</evidence>
<keyword evidence="9" id="KW-0132">Cell division</keyword>
<dbReference type="InterPro" id="IPR037041">
    <property type="entry name" value="Trigger_fac_C_sf"/>
</dbReference>
<evidence type="ECO:0000313" key="12">
    <source>
        <dbReference type="EMBL" id="OUO57001.1"/>
    </source>
</evidence>
<dbReference type="Gene3D" id="3.30.70.1050">
    <property type="entry name" value="Trigger factor ribosome-binding domain"/>
    <property type="match status" value="1"/>
</dbReference>
<dbReference type="HAMAP" id="MF_00303">
    <property type="entry name" value="Trigger_factor_Tig"/>
    <property type="match status" value="1"/>
</dbReference>
<dbReference type="PIRSF" id="PIRSF003095">
    <property type="entry name" value="Trigger_factor"/>
    <property type="match status" value="1"/>
</dbReference>
<dbReference type="GO" id="GO:0043022">
    <property type="term" value="F:ribosome binding"/>
    <property type="evidence" value="ECO:0007669"/>
    <property type="project" value="TreeGrafter"/>
</dbReference>
<evidence type="ECO:0000256" key="3">
    <source>
        <dbReference type="ARBA" id="ARBA00013194"/>
    </source>
</evidence>
<dbReference type="GO" id="GO:0005737">
    <property type="term" value="C:cytoplasm"/>
    <property type="evidence" value="ECO:0007669"/>
    <property type="project" value="UniProtKB-SubCell"/>
</dbReference>
<dbReference type="InterPro" id="IPR008880">
    <property type="entry name" value="Trigger_fac_C"/>
</dbReference>
<dbReference type="InterPro" id="IPR008881">
    <property type="entry name" value="Trigger_fac_ribosome-bd_bac"/>
</dbReference>
<evidence type="ECO:0000256" key="2">
    <source>
        <dbReference type="ARBA" id="ARBA00005464"/>
    </source>
</evidence>
<dbReference type="InterPro" id="IPR027304">
    <property type="entry name" value="Trigger_fact/SurA_dom_sf"/>
</dbReference>
<dbReference type="SUPFAM" id="SSF109998">
    <property type="entry name" value="Triger factor/SurA peptide-binding domain-like"/>
    <property type="match status" value="1"/>
</dbReference>
<dbReference type="GO" id="GO:0044183">
    <property type="term" value="F:protein folding chaperone"/>
    <property type="evidence" value="ECO:0007669"/>
    <property type="project" value="TreeGrafter"/>
</dbReference>
<organism evidence="12 13">
    <name type="scientific">Candidatus Avelusimicrobium gallicola</name>
    <dbReference type="NCBI Taxonomy" id="2562704"/>
    <lineage>
        <taxon>Bacteria</taxon>
        <taxon>Pseudomonadati</taxon>
        <taxon>Elusimicrobiota</taxon>
        <taxon>Elusimicrobia</taxon>
        <taxon>Elusimicrobiales</taxon>
        <taxon>Elusimicrobiaceae</taxon>
        <taxon>Candidatus Avelusimicrobium</taxon>
    </lineage>
</organism>
<gene>
    <name evidence="9" type="primary">tig</name>
    <name evidence="12" type="ORF">B5F75_03900</name>
</gene>
<evidence type="ECO:0000313" key="13">
    <source>
        <dbReference type="Proteomes" id="UP000196368"/>
    </source>
</evidence>
<sequence>MSDTNRSELSMSIFKTAQSGEVKTQQVKKEGCRVTLSVEASPELVTKSFQNAAVQVQSRAQMQGFRAGKVPLDLVKQNFAGHIKERALDLTVKAAINAAITDAKLDAVAVPTLTKADFMNFAEGKAFPFEIAVDVAPEFEVKDYKGIEIAKKPETATEQDVAENLNRVLDANARLESAAEGAVIDDKCYAVIHYSGKRNGTDDYKLSADSELVDMSAPQTMPGLAEGIKGLKKGDVKDIETKEGNDTISYHVTVDDIKNKIVPALDDSFAKDMGFDTLDALKAKVKESLDEEAKQNARRDEVAQIENHLVKMNQFDLPQSLVEEYTESSLNNFVRSMTQLKPEQLTADQKKAFEERIRPSVEKDLRIGYIVHAIAKKENLEATEADWKAELDKSIAANSQNKEDEKKIKAFFNERKAHILATLSERKVFDFIKEQAKYK</sequence>
<keyword evidence="6 9" id="KW-0143">Chaperone</keyword>
<dbReference type="PANTHER" id="PTHR30560:SF3">
    <property type="entry name" value="TRIGGER FACTOR-LIKE PROTEIN TIG, CHLOROPLASTIC"/>
    <property type="match status" value="1"/>
</dbReference>
<keyword evidence="13" id="KW-1185">Reference proteome</keyword>
<dbReference type="GO" id="GO:0051083">
    <property type="term" value="P:'de novo' cotranslational protein folding"/>
    <property type="evidence" value="ECO:0007669"/>
    <property type="project" value="TreeGrafter"/>
</dbReference>
<dbReference type="Gene3D" id="3.10.50.40">
    <property type="match status" value="1"/>
</dbReference>
<dbReference type="Pfam" id="PF05697">
    <property type="entry name" value="Trigger_N"/>
    <property type="match status" value="1"/>
</dbReference>
<dbReference type="GO" id="GO:0015031">
    <property type="term" value="P:protein transport"/>
    <property type="evidence" value="ECO:0007669"/>
    <property type="project" value="UniProtKB-UniRule"/>
</dbReference>
<proteinExistence type="inferred from homology"/>
<keyword evidence="7 9" id="KW-0413">Isomerase</keyword>
<protein>
    <recommendedName>
        <fullName evidence="4 9">Trigger factor</fullName>
        <shortName evidence="9">TF</shortName>
        <ecNumber evidence="3 9">5.2.1.8</ecNumber>
    </recommendedName>
    <alternativeName>
        <fullName evidence="8 9">PPIase</fullName>
    </alternativeName>
</protein>
<evidence type="ECO:0000256" key="5">
    <source>
        <dbReference type="ARBA" id="ARBA00023110"/>
    </source>
</evidence>
<comment type="subcellular location">
    <subcellularLocation>
        <location evidence="9">Cytoplasm</location>
    </subcellularLocation>
    <text evidence="9">About half TF is bound to the ribosome near the polypeptide exit tunnel while the other half is free in the cytoplasm.</text>
</comment>
<dbReference type="AlphaFoldDB" id="A0A1Y4DNN2"/>
<feature type="domain" description="Trigger factor C-terminal" evidence="11">
    <location>
        <begin position="277"/>
        <end position="434"/>
    </location>
</feature>
<evidence type="ECO:0000256" key="1">
    <source>
        <dbReference type="ARBA" id="ARBA00000971"/>
    </source>
</evidence>
<comment type="caution">
    <text evidence="12">The sequence shown here is derived from an EMBL/GenBank/DDBJ whole genome shotgun (WGS) entry which is preliminary data.</text>
</comment>
<dbReference type="SUPFAM" id="SSF54534">
    <property type="entry name" value="FKBP-like"/>
    <property type="match status" value="1"/>
</dbReference>
<dbReference type="PANTHER" id="PTHR30560">
    <property type="entry name" value="TRIGGER FACTOR CHAPERONE AND PEPTIDYL-PROLYL CIS/TRANS ISOMERASE"/>
    <property type="match status" value="1"/>
</dbReference>
<evidence type="ECO:0000259" key="11">
    <source>
        <dbReference type="Pfam" id="PF05698"/>
    </source>
</evidence>
<comment type="similarity">
    <text evidence="2 9">Belongs to the FKBP-type PPIase family. Tig subfamily.</text>
</comment>
<dbReference type="InterPro" id="IPR046357">
    <property type="entry name" value="PPIase_dom_sf"/>
</dbReference>
<reference evidence="13" key="1">
    <citation type="submission" date="2017-04" db="EMBL/GenBank/DDBJ databases">
        <title>Function of individual gut microbiota members based on whole genome sequencing of pure cultures obtained from chicken caecum.</title>
        <authorList>
            <person name="Medvecky M."/>
            <person name="Cejkova D."/>
            <person name="Polansky O."/>
            <person name="Karasova D."/>
            <person name="Kubasova T."/>
            <person name="Cizek A."/>
            <person name="Rychlik I."/>
        </authorList>
    </citation>
    <scope>NUCLEOTIDE SEQUENCE [LARGE SCALE GENOMIC DNA]</scope>
    <source>
        <strain evidence="13">An273</strain>
    </source>
</reference>
<keyword evidence="5 9" id="KW-0697">Rotamase</keyword>
<keyword evidence="9" id="KW-0963">Cytoplasm</keyword>
<evidence type="ECO:0000256" key="7">
    <source>
        <dbReference type="ARBA" id="ARBA00023235"/>
    </source>
</evidence>
<dbReference type="EMBL" id="NFJD01000002">
    <property type="protein sequence ID" value="OUO57001.1"/>
    <property type="molecule type" value="Genomic_DNA"/>
</dbReference>
<name>A0A1Y4DNN2_9BACT</name>